<evidence type="ECO:0000313" key="3">
    <source>
        <dbReference type="Proteomes" id="UP000664859"/>
    </source>
</evidence>
<name>A0A835ZP52_9STRA</name>
<dbReference type="AlphaFoldDB" id="A0A835ZP52"/>
<reference evidence="2" key="1">
    <citation type="submission" date="2021-02" db="EMBL/GenBank/DDBJ databases">
        <title>First Annotated Genome of the Yellow-green Alga Tribonema minus.</title>
        <authorList>
            <person name="Mahan K.M."/>
        </authorList>
    </citation>
    <scope>NUCLEOTIDE SEQUENCE</scope>
    <source>
        <strain evidence="2">UTEX B ZZ1240</strain>
    </source>
</reference>
<comment type="caution">
    <text evidence="2">The sequence shown here is derived from an EMBL/GenBank/DDBJ whole genome shotgun (WGS) entry which is preliminary data.</text>
</comment>
<protein>
    <submittedName>
        <fullName evidence="2">Uncharacterized protein</fullName>
    </submittedName>
</protein>
<dbReference type="Proteomes" id="UP000664859">
    <property type="component" value="Unassembled WGS sequence"/>
</dbReference>
<evidence type="ECO:0000256" key="1">
    <source>
        <dbReference type="SAM" id="MobiDB-lite"/>
    </source>
</evidence>
<feature type="region of interest" description="Disordered" evidence="1">
    <location>
        <begin position="141"/>
        <end position="164"/>
    </location>
</feature>
<gene>
    <name evidence="2" type="ORF">JKP88DRAFT_6010</name>
</gene>
<sequence>MASLSEKISAARQTQLSLWQRQQRALAAEARRHRAVVSQWLTAVALLRGALVPLWELQLQAVMRAAAAPPGQTAAATAAAVAAAAAGMAADADLDEEDNASVAADSAAQIAASPVARAAAMFFAAAVAPQPRCGLETLGPGGRAAAVDTEPLRRLAGGSVDDND</sequence>
<keyword evidence="3" id="KW-1185">Reference proteome</keyword>
<organism evidence="2 3">
    <name type="scientific">Tribonema minus</name>
    <dbReference type="NCBI Taxonomy" id="303371"/>
    <lineage>
        <taxon>Eukaryota</taxon>
        <taxon>Sar</taxon>
        <taxon>Stramenopiles</taxon>
        <taxon>Ochrophyta</taxon>
        <taxon>PX clade</taxon>
        <taxon>Xanthophyceae</taxon>
        <taxon>Tribonematales</taxon>
        <taxon>Tribonemataceae</taxon>
        <taxon>Tribonema</taxon>
    </lineage>
</organism>
<proteinExistence type="predicted"/>
<dbReference type="EMBL" id="JAFCMP010000010">
    <property type="protein sequence ID" value="KAG5192153.1"/>
    <property type="molecule type" value="Genomic_DNA"/>
</dbReference>
<evidence type="ECO:0000313" key="2">
    <source>
        <dbReference type="EMBL" id="KAG5192153.1"/>
    </source>
</evidence>
<accession>A0A835ZP52</accession>